<feature type="domain" description="N-acetyltransferase" evidence="1">
    <location>
        <begin position="38"/>
        <end position="169"/>
    </location>
</feature>
<evidence type="ECO:0000313" key="2">
    <source>
        <dbReference type="EMBL" id="VAW02269.1"/>
    </source>
</evidence>
<gene>
    <name evidence="2" type="ORF">MNBD_ALPHA05-314</name>
</gene>
<dbReference type="InterPro" id="IPR000182">
    <property type="entry name" value="GNAT_dom"/>
</dbReference>
<dbReference type="Gene3D" id="3.40.630.30">
    <property type="match status" value="1"/>
</dbReference>
<dbReference type="PANTHER" id="PTHR43792:SF1">
    <property type="entry name" value="N-ACETYLTRANSFERASE DOMAIN-CONTAINING PROTEIN"/>
    <property type="match status" value="1"/>
</dbReference>
<dbReference type="SUPFAM" id="SSF55729">
    <property type="entry name" value="Acyl-CoA N-acyltransferases (Nat)"/>
    <property type="match status" value="1"/>
</dbReference>
<sequence>MTKIPLTRRQASAEHAEAIRNAVRTAETMPCRAHVATQANTDALTALLIDPQISDPIYSLPKPITRNAVSAFIDRHQQERARGEGLLMIVDDGEKAAAGYYDIQFWPEWAACELGGAIRPDRQGAHTGMDGAASAFDWLFDEIGVDLICETAARNNVRTAKLLEHIGFRYLGEIESETPGGGVRPSHYWEMTRADRAAARK</sequence>
<organism evidence="2">
    <name type="scientific">hydrothermal vent metagenome</name>
    <dbReference type="NCBI Taxonomy" id="652676"/>
    <lineage>
        <taxon>unclassified sequences</taxon>
        <taxon>metagenomes</taxon>
        <taxon>ecological metagenomes</taxon>
    </lineage>
</organism>
<name>A0A3B0SNT8_9ZZZZ</name>
<evidence type="ECO:0000259" key="1">
    <source>
        <dbReference type="Pfam" id="PF13302"/>
    </source>
</evidence>
<dbReference type="InterPro" id="IPR016181">
    <property type="entry name" value="Acyl_CoA_acyltransferase"/>
</dbReference>
<dbReference type="PANTHER" id="PTHR43792">
    <property type="entry name" value="GNAT FAMILY, PUTATIVE (AFU_ORTHOLOGUE AFUA_3G00765)-RELATED-RELATED"/>
    <property type="match status" value="1"/>
</dbReference>
<dbReference type="GO" id="GO:0016747">
    <property type="term" value="F:acyltransferase activity, transferring groups other than amino-acyl groups"/>
    <property type="evidence" value="ECO:0007669"/>
    <property type="project" value="InterPro"/>
</dbReference>
<dbReference type="EMBL" id="UOEH01000360">
    <property type="protein sequence ID" value="VAW02269.1"/>
    <property type="molecule type" value="Genomic_DNA"/>
</dbReference>
<proteinExistence type="predicted"/>
<reference evidence="2" key="1">
    <citation type="submission" date="2018-06" db="EMBL/GenBank/DDBJ databases">
        <authorList>
            <person name="Zhirakovskaya E."/>
        </authorList>
    </citation>
    <scope>NUCLEOTIDE SEQUENCE</scope>
</reference>
<dbReference type="Pfam" id="PF13302">
    <property type="entry name" value="Acetyltransf_3"/>
    <property type="match status" value="1"/>
</dbReference>
<dbReference type="InterPro" id="IPR051531">
    <property type="entry name" value="N-acetyltransferase"/>
</dbReference>
<accession>A0A3B0SNT8</accession>
<protein>
    <recommendedName>
        <fullName evidence="1">N-acetyltransferase domain-containing protein</fullName>
    </recommendedName>
</protein>
<dbReference type="AlphaFoldDB" id="A0A3B0SNT8"/>